<feature type="region of interest" description="Disordered" evidence="1">
    <location>
        <begin position="1"/>
        <end position="134"/>
    </location>
</feature>
<feature type="non-terminal residue" evidence="2">
    <location>
        <position position="1"/>
    </location>
</feature>
<keyword evidence="3" id="KW-1185">Reference proteome</keyword>
<feature type="non-terminal residue" evidence="2">
    <location>
        <position position="134"/>
    </location>
</feature>
<organism evidence="2 3">
    <name type="scientific">Tribolium castaneum</name>
    <name type="common">Red flour beetle</name>
    <dbReference type="NCBI Taxonomy" id="7070"/>
    <lineage>
        <taxon>Eukaryota</taxon>
        <taxon>Metazoa</taxon>
        <taxon>Ecdysozoa</taxon>
        <taxon>Arthropoda</taxon>
        <taxon>Hexapoda</taxon>
        <taxon>Insecta</taxon>
        <taxon>Pterygota</taxon>
        <taxon>Neoptera</taxon>
        <taxon>Endopterygota</taxon>
        <taxon>Coleoptera</taxon>
        <taxon>Polyphaga</taxon>
        <taxon>Cucujiformia</taxon>
        <taxon>Tenebrionidae</taxon>
        <taxon>Tenebrionidae incertae sedis</taxon>
        <taxon>Tribolium</taxon>
    </lineage>
</organism>
<evidence type="ECO:0000313" key="3">
    <source>
        <dbReference type="Proteomes" id="UP000007266"/>
    </source>
</evidence>
<sequence>PKLPHKIVPTKRTFDAIGDRTKIRKPKRVPLIRIPPPAELTPPIPATPKPTTSEPEMVDSKDQFQSPPAKKMARTPPPSPGGRNGNRNTRSRRQSTGYSQNTTERKAPRKTPTADCHSRQSEDMQHFFSSAEQL</sequence>
<evidence type="ECO:0000256" key="1">
    <source>
        <dbReference type="SAM" id="MobiDB-lite"/>
    </source>
</evidence>
<gene>
    <name evidence="2" type="primary">AUGUSTUS-3.0.2_35048</name>
    <name evidence="2" type="ORF">TcasGA2_TC035048</name>
</gene>
<protein>
    <submittedName>
        <fullName evidence="2">Uncharacterized protein</fullName>
    </submittedName>
</protein>
<feature type="compositionally biased region" description="Basic and acidic residues" evidence="1">
    <location>
        <begin position="116"/>
        <end position="125"/>
    </location>
</feature>
<dbReference type="EMBL" id="KQ973451">
    <property type="protein sequence ID" value="KXZ75529.1"/>
    <property type="molecule type" value="Genomic_DNA"/>
</dbReference>
<feature type="compositionally biased region" description="Basic and acidic residues" evidence="1">
    <location>
        <begin position="12"/>
        <end position="21"/>
    </location>
</feature>
<reference evidence="2 3" key="1">
    <citation type="journal article" date="2008" name="Nature">
        <title>The genome of the model beetle and pest Tribolium castaneum.</title>
        <authorList>
            <consortium name="Tribolium Genome Sequencing Consortium"/>
            <person name="Richards S."/>
            <person name="Gibbs R.A."/>
            <person name="Weinstock G.M."/>
            <person name="Brown S.J."/>
            <person name="Denell R."/>
            <person name="Beeman R.W."/>
            <person name="Gibbs R."/>
            <person name="Beeman R.W."/>
            <person name="Brown S.J."/>
            <person name="Bucher G."/>
            <person name="Friedrich M."/>
            <person name="Grimmelikhuijzen C.J."/>
            <person name="Klingler M."/>
            <person name="Lorenzen M."/>
            <person name="Richards S."/>
            <person name="Roth S."/>
            <person name="Schroder R."/>
            <person name="Tautz D."/>
            <person name="Zdobnov E.M."/>
            <person name="Muzny D."/>
            <person name="Gibbs R.A."/>
            <person name="Weinstock G.M."/>
            <person name="Attaway T."/>
            <person name="Bell S."/>
            <person name="Buhay C.J."/>
            <person name="Chandrabose M.N."/>
            <person name="Chavez D."/>
            <person name="Clerk-Blankenburg K.P."/>
            <person name="Cree A."/>
            <person name="Dao M."/>
            <person name="Davis C."/>
            <person name="Chacko J."/>
            <person name="Dinh H."/>
            <person name="Dugan-Rocha S."/>
            <person name="Fowler G."/>
            <person name="Garner T.T."/>
            <person name="Garnes J."/>
            <person name="Gnirke A."/>
            <person name="Hawes A."/>
            <person name="Hernandez J."/>
            <person name="Hines S."/>
            <person name="Holder M."/>
            <person name="Hume J."/>
            <person name="Jhangiani S.N."/>
            <person name="Joshi V."/>
            <person name="Khan Z.M."/>
            <person name="Jackson L."/>
            <person name="Kovar C."/>
            <person name="Kowis A."/>
            <person name="Lee S."/>
            <person name="Lewis L.R."/>
            <person name="Margolis J."/>
            <person name="Morgan M."/>
            <person name="Nazareth L.V."/>
            <person name="Nguyen N."/>
            <person name="Okwuonu G."/>
            <person name="Parker D."/>
            <person name="Richards S."/>
            <person name="Ruiz S.J."/>
            <person name="Santibanez J."/>
            <person name="Savard J."/>
            <person name="Scherer S.E."/>
            <person name="Schneider B."/>
            <person name="Sodergren E."/>
            <person name="Tautz D."/>
            <person name="Vattahil S."/>
            <person name="Villasana D."/>
            <person name="White C.S."/>
            <person name="Wright R."/>
            <person name="Park Y."/>
            <person name="Beeman R.W."/>
            <person name="Lord J."/>
            <person name="Oppert B."/>
            <person name="Lorenzen M."/>
            <person name="Brown S."/>
            <person name="Wang L."/>
            <person name="Savard J."/>
            <person name="Tautz D."/>
            <person name="Richards S."/>
            <person name="Weinstock G."/>
            <person name="Gibbs R.A."/>
            <person name="Liu Y."/>
            <person name="Worley K."/>
            <person name="Weinstock G."/>
            <person name="Elsik C.G."/>
            <person name="Reese J.T."/>
            <person name="Elhaik E."/>
            <person name="Landan G."/>
            <person name="Graur D."/>
            <person name="Arensburger P."/>
            <person name="Atkinson P."/>
            <person name="Beeman R.W."/>
            <person name="Beidler J."/>
            <person name="Brown S.J."/>
            <person name="Demuth J.P."/>
            <person name="Drury D.W."/>
            <person name="Du Y.Z."/>
            <person name="Fujiwara H."/>
            <person name="Lorenzen M."/>
            <person name="Maselli V."/>
            <person name="Osanai M."/>
            <person name="Park Y."/>
            <person name="Robertson H.M."/>
            <person name="Tu Z."/>
            <person name="Wang J.J."/>
            <person name="Wang S."/>
            <person name="Richards S."/>
            <person name="Song H."/>
            <person name="Zhang L."/>
            <person name="Sodergren E."/>
            <person name="Werner D."/>
            <person name="Stanke M."/>
            <person name="Morgenstern B."/>
            <person name="Solovyev V."/>
            <person name="Kosarev P."/>
            <person name="Brown G."/>
            <person name="Chen H.C."/>
            <person name="Ermolaeva O."/>
            <person name="Hlavina W."/>
            <person name="Kapustin Y."/>
            <person name="Kiryutin B."/>
            <person name="Kitts P."/>
            <person name="Maglott D."/>
            <person name="Pruitt K."/>
            <person name="Sapojnikov V."/>
            <person name="Souvorov A."/>
            <person name="Mackey A.J."/>
            <person name="Waterhouse R.M."/>
            <person name="Wyder S."/>
            <person name="Zdobnov E.M."/>
            <person name="Zdobnov E.M."/>
            <person name="Wyder S."/>
            <person name="Kriventseva E.V."/>
            <person name="Kadowaki T."/>
            <person name="Bork P."/>
            <person name="Aranda M."/>
            <person name="Bao R."/>
            <person name="Beermann A."/>
            <person name="Berns N."/>
            <person name="Bolognesi R."/>
            <person name="Bonneton F."/>
            <person name="Bopp D."/>
            <person name="Brown S.J."/>
            <person name="Bucher G."/>
            <person name="Butts T."/>
            <person name="Chaumot A."/>
            <person name="Denell R.E."/>
            <person name="Ferrier D.E."/>
            <person name="Friedrich M."/>
            <person name="Gordon C.M."/>
            <person name="Jindra M."/>
            <person name="Klingler M."/>
            <person name="Lan Q."/>
            <person name="Lattorff H.M."/>
            <person name="Laudet V."/>
            <person name="von Levetsow C."/>
            <person name="Liu Z."/>
            <person name="Lutz R."/>
            <person name="Lynch J.A."/>
            <person name="da Fonseca R.N."/>
            <person name="Posnien N."/>
            <person name="Reuter R."/>
            <person name="Roth S."/>
            <person name="Savard J."/>
            <person name="Schinko J.B."/>
            <person name="Schmitt C."/>
            <person name="Schoppmeier M."/>
            <person name="Schroder R."/>
            <person name="Shippy T.D."/>
            <person name="Simonnet F."/>
            <person name="Marques-Souza H."/>
            <person name="Tautz D."/>
            <person name="Tomoyasu Y."/>
            <person name="Trauner J."/>
            <person name="Van der Zee M."/>
            <person name="Vervoort M."/>
            <person name="Wittkopp N."/>
            <person name="Wimmer E.A."/>
            <person name="Yang X."/>
            <person name="Jones A.K."/>
            <person name="Sattelle D.B."/>
            <person name="Ebert P.R."/>
            <person name="Nelson D."/>
            <person name="Scott J.G."/>
            <person name="Beeman R.W."/>
            <person name="Muthukrishnan S."/>
            <person name="Kramer K.J."/>
            <person name="Arakane Y."/>
            <person name="Beeman R.W."/>
            <person name="Zhu Q."/>
            <person name="Hogenkamp D."/>
            <person name="Dixit R."/>
            <person name="Oppert B."/>
            <person name="Jiang H."/>
            <person name="Zou Z."/>
            <person name="Marshall J."/>
            <person name="Elpidina E."/>
            <person name="Vinokurov K."/>
            <person name="Oppert C."/>
            <person name="Zou Z."/>
            <person name="Evans J."/>
            <person name="Lu Z."/>
            <person name="Zhao P."/>
            <person name="Sumathipala N."/>
            <person name="Altincicek B."/>
            <person name="Vilcinskas A."/>
            <person name="Williams M."/>
            <person name="Hultmark D."/>
            <person name="Hetru C."/>
            <person name="Jiang H."/>
            <person name="Grimmelikhuijzen C.J."/>
            <person name="Hauser F."/>
            <person name="Cazzamali G."/>
            <person name="Williamson M."/>
            <person name="Park Y."/>
            <person name="Li B."/>
            <person name="Tanaka Y."/>
            <person name="Predel R."/>
            <person name="Neupert S."/>
            <person name="Schachtner J."/>
            <person name="Verleyen P."/>
            <person name="Raible F."/>
            <person name="Bork P."/>
            <person name="Friedrich M."/>
            <person name="Walden K.K."/>
            <person name="Robertson H.M."/>
            <person name="Angeli S."/>
            <person name="Foret S."/>
            <person name="Bucher G."/>
            <person name="Schuetz S."/>
            <person name="Maleszka R."/>
            <person name="Wimmer E.A."/>
            <person name="Beeman R.W."/>
            <person name="Lorenzen M."/>
            <person name="Tomoyasu Y."/>
            <person name="Miller S.C."/>
            <person name="Grossmann D."/>
            <person name="Bucher G."/>
        </authorList>
    </citation>
    <scope>NUCLEOTIDE SEQUENCE [LARGE SCALE GENOMIC DNA]</scope>
    <source>
        <strain evidence="2 3">Georgia GA2</strain>
    </source>
</reference>
<proteinExistence type="predicted"/>
<accession>A0A139W8C4</accession>
<dbReference type="Proteomes" id="UP000007266">
    <property type="component" value="Unassembled WGS sequence"/>
</dbReference>
<evidence type="ECO:0000313" key="2">
    <source>
        <dbReference type="EMBL" id="KXZ75529.1"/>
    </source>
</evidence>
<feature type="compositionally biased region" description="Pro residues" evidence="1">
    <location>
        <begin position="33"/>
        <end position="48"/>
    </location>
</feature>
<dbReference type="AlphaFoldDB" id="A0A139W8C4"/>
<name>A0A139W8C4_TRICA</name>
<reference evidence="2 3" key="2">
    <citation type="journal article" date="2010" name="Nucleic Acids Res.">
        <title>BeetleBase in 2010: revisions to provide comprehensive genomic information for Tribolium castaneum.</title>
        <authorList>
            <person name="Kim H.S."/>
            <person name="Murphy T."/>
            <person name="Xia J."/>
            <person name="Caragea D."/>
            <person name="Park Y."/>
            <person name="Beeman R.W."/>
            <person name="Lorenzen M.D."/>
            <person name="Butcher S."/>
            <person name="Manak J.R."/>
            <person name="Brown S.J."/>
        </authorList>
    </citation>
    <scope>NUCLEOTIDE SEQUENCE [LARGE SCALE GENOMIC DNA]</scope>
    <source>
        <strain evidence="2 3">Georgia GA2</strain>
    </source>
</reference>
<dbReference type="InParanoid" id="A0A139W8C4"/>